<feature type="compositionally biased region" description="Basic and acidic residues" evidence="1">
    <location>
        <begin position="40"/>
        <end position="49"/>
    </location>
</feature>
<name>A0A183J578_9BILA</name>
<evidence type="ECO:0000256" key="1">
    <source>
        <dbReference type="SAM" id="MobiDB-lite"/>
    </source>
</evidence>
<organism evidence="4">
    <name type="scientific">Soboliphyme baturini</name>
    <dbReference type="NCBI Taxonomy" id="241478"/>
    <lineage>
        <taxon>Eukaryota</taxon>
        <taxon>Metazoa</taxon>
        <taxon>Ecdysozoa</taxon>
        <taxon>Nematoda</taxon>
        <taxon>Enoplea</taxon>
        <taxon>Dorylaimia</taxon>
        <taxon>Dioctophymatida</taxon>
        <taxon>Dioctophymatoidea</taxon>
        <taxon>Soboliphymatidae</taxon>
        <taxon>Soboliphyme</taxon>
    </lineage>
</organism>
<protein>
    <submittedName>
        <fullName evidence="4">Ovule protein</fullName>
    </submittedName>
</protein>
<reference evidence="4" key="1">
    <citation type="submission" date="2016-06" db="UniProtKB">
        <authorList>
            <consortium name="WormBaseParasite"/>
        </authorList>
    </citation>
    <scope>IDENTIFICATION</scope>
</reference>
<feature type="compositionally biased region" description="Low complexity" evidence="1">
    <location>
        <begin position="50"/>
        <end position="61"/>
    </location>
</feature>
<proteinExistence type="predicted"/>
<dbReference type="AlphaFoldDB" id="A0A183J578"/>
<reference evidence="2 3" key="2">
    <citation type="submission" date="2018-11" db="EMBL/GenBank/DDBJ databases">
        <authorList>
            <consortium name="Pathogen Informatics"/>
        </authorList>
    </citation>
    <scope>NUCLEOTIDE SEQUENCE [LARGE SCALE GENOMIC DNA]</scope>
</reference>
<gene>
    <name evidence="2" type="ORF">SBAD_LOCUS11026</name>
</gene>
<dbReference type="EMBL" id="UZAM01014948">
    <property type="protein sequence ID" value="VDP36488.1"/>
    <property type="molecule type" value="Genomic_DNA"/>
</dbReference>
<evidence type="ECO:0000313" key="4">
    <source>
        <dbReference type="WBParaSite" id="SBAD_0001140201-mRNA-1"/>
    </source>
</evidence>
<feature type="region of interest" description="Disordered" evidence="1">
    <location>
        <begin position="24"/>
        <end position="101"/>
    </location>
</feature>
<keyword evidence="3" id="KW-1185">Reference proteome</keyword>
<evidence type="ECO:0000313" key="3">
    <source>
        <dbReference type="Proteomes" id="UP000270296"/>
    </source>
</evidence>
<dbReference type="WBParaSite" id="SBAD_0001140201-mRNA-1">
    <property type="protein sequence ID" value="SBAD_0001140201-mRNA-1"/>
    <property type="gene ID" value="SBAD_0001140201"/>
</dbReference>
<dbReference type="Proteomes" id="UP000270296">
    <property type="component" value="Unassembled WGS sequence"/>
</dbReference>
<sequence>MPPEYGYNLYPEFRVGYPMPVYSENRHYPNAAATTPSSREANEKREPPKKSSLSPSKLPRPTSYNDWLNKMNPADPHATSPSNVPRPFDADSKPYVTYPNDPCSYYTLNGSTRMGSR</sequence>
<evidence type="ECO:0000313" key="2">
    <source>
        <dbReference type="EMBL" id="VDP36488.1"/>
    </source>
</evidence>
<accession>A0A183J578</accession>